<dbReference type="InterPro" id="IPR001841">
    <property type="entry name" value="Znf_RING"/>
</dbReference>
<dbReference type="CDD" id="cd12438">
    <property type="entry name" value="RRM_CNOT4"/>
    <property type="match status" value="1"/>
</dbReference>
<evidence type="ECO:0008006" key="8">
    <source>
        <dbReference type="Google" id="ProtNLM"/>
    </source>
</evidence>
<dbReference type="Gene3D" id="3.30.40.10">
    <property type="entry name" value="Zinc/RING finger domain, C3HC4 (zinc finger)"/>
    <property type="match status" value="1"/>
</dbReference>
<dbReference type="Gene3D" id="3.30.70.330">
    <property type="match status" value="1"/>
</dbReference>
<dbReference type="InterPro" id="IPR000504">
    <property type="entry name" value="RRM_dom"/>
</dbReference>
<dbReference type="OMA" id="HERIDQT"/>
<feature type="region of interest" description="Disordered" evidence="3">
    <location>
        <begin position="322"/>
        <end position="381"/>
    </location>
</feature>
<dbReference type="GO" id="GO:0030014">
    <property type="term" value="C:CCR4-NOT complex"/>
    <property type="evidence" value="ECO:0007669"/>
    <property type="project" value="InterPro"/>
</dbReference>
<dbReference type="GO" id="GO:0008270">
    <property type="term" value="F:zinc ion binding"/>
    <property type="evidence" value="ECO:0007669"/>
    <property type="project" value="UniProtKB-KW"/>
</dbReference>
<feature type="compositionally biased region" description="Polar residues" evidence="3">
    <location>
        <begin position="322"/>
        <end position="340"/>
    </location>
</feature>
<dbReference type="Pfam" id="PF00076">
    <property type="entry name" value="RRM_1"/>
    <property type="match status" value="1"/>
</dbReference>
<organism evidence="6 7">
    <name type="scientific">Tetracentron sinense</name>
    <name type="common">Spur-leaf</name>
    <dbReference type="NCBI Taxonomy" id="13715"/>
    <lineage>
        <taxon>Eukaryota</taxon>
        <taxon>Viridiplantae</taxon>
        <taxon>Streptophyta</taxon>
        <taxon>Embryophyta</taxon>
        <taxon>Tracheophyta</taxon>
        <taxon>Spermatophyta</taxon>
        <taxon>Magnoliopsida</taxon>
        <taxon>Trochodendrales</taxon>
        <taxon>Trochodendraceae</taxon>
        <taxon>Tetracentron</taxon>
    </lineage>
</organism>
<evidence type="ECO:0000313" key="6">
    <source>
        <dbReference type="EMBL" id="KAF8397621.1"/>
    </source>
</evidence>
<accession>A0A835DC11</accession>
<dbReference type="PANTHER" id="PTHR12603:SF36">
    <property type="entry name" value="RNA BINDING (RRM_RBD_RNP MOTIFS) FAMILY PROTEIN"/>
    <property type="match status" value="1"/>
</dbReference>
<dbReference type="InterPro" id="IPR039515">
    <property type="entry name" value="NOT4_mRING-HC-C4C4"/>
</dbReference>
<evidence type="ECO:0000256" key="1">
    <source>
        <dbReference type="PROSITE-ProRule" id="PRU00175"/>
    </source>
</evidence>
<dbReference type="OrthoDB" id="1923159at2759"/>
<proteinExistence type="predicted"/>
<sequence>MSDRGENSCPLCAEEMDLTDQQLKPCKCGYEICVWCWHHIMDMAEKECAEGRCPACRTPYDKEKIVGMAAKCERLVAEINSDRRVKSQKAKPKTSEGRKHLSSVRVIQWNLVYLIGLPLSLADEELLQHMEYFGQYGKVLKVSISRTAGGAIQHSSNNSCSVYITYSEEDEAVRCIQSVHGFVLEGRSLRACFGTTKYCHAWLRNVPCSNPDCLYLHDIGTQEDSFTKDEIISAYTRVQQITGATNNLQRRSGNVLPPPADEYFINSTASAGKPIVKSAPNQNPTSQVRGSPSNGSAGRSIALPEAASWGTRVTNSQLPAAASTTCLNGPTKQNPDTSNGSLLLSSAVASTTQTSSTLHSGEGNTSPISGQSHAMHPNGKLGSLQYTKQYMGRDGQTTVLDKPTMDVLDADPASVSSKNHLPCLPASKDKVRGITEACKIPESLDLARQSCSSDSDIDGIVNADVKIQSLCSGLSSISVESHLGDEHSDSIRLNRSVRNLPVRSPGNQGLQQYCADKIREPLSLAVSRITATASNGVCVPKDQSDWRSDSQAQVLHDACSEVEEDLLALDDHRLKDSEVTEHLSYIPHSSHHFHISNHSNGHSWQRSEASSASDLNEDCRIVHRNDDEDSLPFTSSDSVLSNEYTANKVSRSAELDAIFEHSNFDKNATSDRGESSIISNILSMDFDPWDDTLSSSHNLAKLLNDTDKQHAPLKISSSRKVQNSNQSRFSFARQDEFANQVTDSDQSFSNIGYVPKKYSVPQDLVENRDLHLDKCQNGFSSSIFEQSGNFTSSHSFISSNKLSVSRAQISAPPGFAVPSRVPPPPGFSSHERMDRALDTTSGNHLLENSSLPRNQYQVTPTENISSIGDVELIDPAILAVGKGRLPYGLNNSGLDRLNFPSQLSSSENESRLQLLMQHSISAQQNLRFPDHFRDQFYPLADAYGISSRLLEQSQARNLSPYTQLSLQQPINARMSNGHWDSWSEVQSGNDQGMEELLRNDRLGFNKKFPGYEDLKFRMPSSGDLYNRAYGM</sequence>
<name>A0A835DC11_TETSI</name>
<dbReference type="EMBL" id="JABCRI010000011">
    <property type="protein sequence ID" value="KAF8397621.1"/>
    <property type="molecule type" value="Genomic_DNA"/>
</dbReference>
<dbReference type="InterPro" id="IPR012677">
    <property type="entry name" value="Nucleotide-bd_a/b_plait_sf"/>
</dbReference>
<keyword evidence="7" id="KW-1185">Reference proteome</keyword>
<feature type="compositionally biased region" description="Polar residues" evidence="3">
    <location>
        <begin position="279"/>
        <end position="297"/>
    </location>
</feature>
<keyword evidence="1" id="KW-0862">Zinc</keyword>
<dbReference type="InterPro" id="IPR035979">
    <property type="entry name" value="RBD_domain_sf"/>
</dbReference>
<keyword evidence="1" id="KW-0863">Zinc-finger</keyword>
<dbReference type="SUPFAM" id="SSF57850">
    <property type="entry name" value="RING/U-box"/>
    <property type="match status" value="1"/>
</dbReference>
<feature type="compositionally biased region" description="Low complexity" evidence="3">
    <location>
        <begin position="341"/>
        <end position="358"/>
    </location>
</feature>
<feature type="compositionally biased region" description="Polar residues" evidence="3">
    <location>
        <begin position="362"/>
        <end position="372"/>
    </location>
</feature>
<dbReference type="GO" id="GO:0004842">
    <property type="term" value="F:ubiquitin-protein transferase activity"/>
    <property type="evidence" value="ECO:0007669"/>
    <property type="project" value="InterPro"/>
</dbReference>
<feature type="region of interest" description="Disordered" evidence="3">
    <location>
        <begin position="274"/>
        <end position="300"/>
    </location>
</feature>
<dbReference type="InterPro" id="IPR039780">
    <property type="entry name" value="Mot2"/>
</dbReference>
<dbReference type="SUPFAM" id="SSF54928">
    <property type="entry name" value="RNA-binding domain, RBD"/>
    <property type="match status" value="1"/>
</dbReference>
<dbReference type="GO" id="GO:0016567">
    <property type="term" value="P:protein ubiquitination"/>
    <property type="evidence" value="ECO:0007669"/>
    <property type="project" value="TreeGrafter"/>
</dbReference>
<evidence type="ECO:0000259" key="4">
    <source>
        <dbReference type="PROSITE" id="PS50089"/>
    </source>
</evidence>
<dbReference type="PROSITE" id="PS50102">
    <property type="entry name" value="RRM"/>
    <property type="match status" value="1"/>
</dbReference>
<dbReference type="SMART" id="SM00361">
    <property type="entry name" value="RRM_1"/>
    <property type="match status" value="1"/>
</dbReference>
<dbReference type="AlphaFoldDB" id="A0A835DC11"/>
<keyword evidence="1" id="KW-0479">Metal-binding</keyword>
<dbReference type="GO" id="GO:0003723">
    <property type="term" value="F:RNA binding"/>
    <property type="evidence" value="ECO:0007669"/>
    <property type="project" value="UniProtKB-UniRule"/>
</dbReference>
<feature type="domain" description="RRM" evidence="5">
    <location>
        <begin position="110"/>
        <end position="196"/>
    </location>
</feature>
<evidence type="ECO:0000313" key="7">
    <source>
        <dbReference type="Proteomes" id="UP000655225"/>
    </source>
</evidence>
<dbReference type="Pfam" id="PF14570">
    <property type="entry name" value="zf-RING_4"/>
    <property type="match status" value="1"/>
</dbReference>
<dbReference type="CDD" id="cd16618">
    <property type="entry name" value="mRING-HC-C4C4_CNOT4"/>
    <property type="match status" value="1"/>
</dbReference>
<dbReference type="InterPro" id="IPR003954">
    <property type="entry name" value="RRM_euk-type"/>
</dbReference>
<comment type="caution">
    <text evidence="6">The sequence shown here is derived from an EMBL/GenBank/DDBJ whole genome shotgun (WGS) entry which is preliminary data.</text>
</comment>
<dbReference type="FunFam" id="3.30.70.330:FF:000161">
    <property type="entry name" value="RNA binding (RRM/RBD/RNP motifs) family protein"/>
    <property type="match status" value="1"/>
</dbReference>
<feature type="domain" description="RING-type" evidence="4">
    <location>
        <begin position="9"/>
        <end position="57"/>
    </location>
</feature>
<reference evidence="6 7" key="1">
    <citation type="submission" date="2020-04" db="EMBL/GenBank/DDBJ databases">
        <title>Plant Genome Project.</title>
        <authorList>
            <person name="Zhang R.-G."/>
        </authorList>
    </citation>
    <scope>NUCLEOTIDE SEQUENCE [LARGE SCALE GENOMIC DNA]</scope>
    <source>
        <strain evidence="6">YNK0</strain>
        <tissue evidence="6">Leaf</tissue>
    </source>
</reference>
<dbReference type="PANTHER" id="PTHR12603">
    <property type="entry name" value="CCR4-NOT TRANSCRIPTION COMPLEX RELATED"/>
    <property type="match status" value="1"/>
</dbReference>
<keyword evidence="2" id="KW-0694">RNA-binding</keyword>
<evidence type="ECO:0000256" key="2">
    <source>
        <dbReference type="PROSITE-ProRule" id="PRU00176"/>
    </source>
</evidence>
<dbReference type="InterPro" id="IPR013083">
    <property type="entry name" value="Znf_RING/FYVE/PHD"/>
</dbReference>
<protein>
    <recommendedName>
        <fullName evidence="8">CCR4-NOT transcription complex subunit 4</fullName>
    </recommendedName>
</protein>
<gene>
    <name evidence="6" type="ORF">HHK36_016541</name>
</gene>
<evidence type="ECO:0000256" key="3">
    <source>
        <dbReference type="SAM" id="MobiDB-lite"/>
    </source>
</evidence>
<dbReference type="Proteomes" id="UP000655225">
    <property type="component" value="Unassembled WGS sequence"/>
</dbReference>
<dbReference type="PROSITE" id="PS50089">
    <property type="entry name" value="ZF_RING_2"/>
    <property type="match status" value="1"/>
</dbReference>
<evidence type="ECO:0000259" key="5">
    <source>
        <dbReference type="PROSITE" id="PS50102"/>
    </source>
</evidence>
<dbReference type="InterPro" id="IPR034261">
    <property type="entry name" value="CNOT4_RRM"/>
</dbReference>
<dbReference type="SMART" id="SM00360">
    <property type="entry name" value="RRM"/>
    <property type="match status" value="1"/>
</dbReference>